<feature type="region of interest" description="Disordered" evidence="1">
    <location>
        <begin position="169"/>
        <end position="198"/>
    </location>
</feature>
<gene>
    <name evidence="2" type="ORF">IQ241_09420</name>
</gene>
<organism evidence="2 3">
    <name type="scientific">Vasconcelosia minhoensis LEGE 07310</name>
    <dbReference type="NCBI Taxonomy" id="915328"/>
    <lineage>
        <taxon>Bacteria</taxon>
        <taxon>Bacillati</taxon>
        <taxon>Cyanobacteriota</taxon>
        <taxon>Cyanophyceae</taxon>
        <taxon>Nodosilineales</taxon>
        <taxon>Cymatolegaceae</taxon>
        <taxon>Vasconcelosia</taxon>
        <taxon>Vasconcelosia minhoensis</taxon>
    </lineage>
</organism>
<protein>
    <submittedName>
        <fullName evidence="2">Uncharacterized protein</fullName>
    </submittedName>
</protein>
<dbReference type="Proteomes" id="UP000636505">
    <property type="component" value="Unassembled WGS sequence"/>
</dbReference>
<reference evidence="2" key="1">
    <citation type="submission" date="2020-10" db="EMBL/GenBank/DDBJ databases">
        <authorList>
            <person name="Castelo-Branco R."/>
            <person name="Eusebio N."/>
            <person name="Adriana R."/>
            <person name="Vieira A."/>
            <person name="Brugerolle De Fraissinette N."/>
            <person name="Rezende De Castro R."/>
            <person name="Schneider M.P."/>
            <person name="Vasconcelos V."/>
            <person name="Leao P.N."/>
        </authorList>
    </citation>
    <scope>NUCLEOTIDE SEQUENCE</scope>
    <source>
        <strain evidence="2">LEGE 07310</strain>
    </source>
</reference>
<dbReference type="EMBL" id="JADEXG010000017">
    <property type="protein sequence ID" value="MBE9077515.1"/>
    <property type="molecule type" value="Genomic_DNA"/>
</dbReference>
<keyword evidence="3" id="KW-1185">Reference proteome</keyword>
<evidence type="ECO:0000256" key="1">
    <source>
        <dbReference type="SAM" id="MobiDB-lite"/>
    </source>
</evidence>
<name>A0A8J7A7H3_9CYAN</name>
<sequence length="198" mass="21530">MLHAYFHYRLARSTRFHTWGDFQRRTHGVLLGTVGAGISKTIFGLGQMLLVWIPAQFCSSLNFPLKGRSSTAIWLAKVALEVQGRVFAARQMSLLAVSLIATAIAPRRHRRYVSVALSSRSPALGVTQQVWSFGSPDFPQARVTWPATAAPTLSSASLVRSGPGLSNGSWPPVGLSASDGLQPLLPLSRQVEQPAQRR</sequence>
<evidence type="ECO:0000313" key="3">
    <source>
        <dbReference type="Proteomes" id="UP000636505"/>
    </source>
</evidence>
<proteinExistence type="predicted"/>
<comment type="caution">
    <text evidence="2">The sequence shown here is derived from an EMBL/GenBank/DDBJ whole genome shotgun (WGS) entry which is preliminary data.</text>
</comment>
<dbReference type="AlphaFoldDB" id="A0A8J7A7H3"/>
<evidence type="ECO:0000313" key="2">
    <source>
        <dbReference type="EMBL" id="MBE9077515.1"/>
    </source>
</evidence>
<accession>A0A8J7A7H3</accession>
<dbReference type="RefSeq" id="WP_193906343.1">
    <property type="nucleotide sequence ID" value="NZ_JADEXG010000017.1"/>
</dbReference>